<evidence type="ECO:0000313" key="3">
    <source>
        <dbReference type="EMBL" id="MCM8556602.1"/>
    </source>
</evidence>
<dbReference type="PANTHER" id="PTHR10963:SF60">
    <property type="entry name" value="GRAM-NEGATIVE BACTERIA-BINDING PROTEIN 1-RELATED"/>
    <property type="match status" value="1"/>
</dbReference>
<keyword evidence="4" id="KW-1185">Reference proteome</keyword>
<dbReference type="InterPro" id="IPR013320">
    <property type="entry name" value="ConA-like_dom_sf"/>
</dbReference>
<feature type="domain" description="GH16" evidence="2">
    <location>
        <begin position="28"/>
        <end position="293"/>
    </location>
</feature>
<dbReference type="PROSITE" id="PS51762">
    <property type="entry name" value="GH16_2"/>
    <property type="match status" value="1"/>
</dbReference>
<dbReference type="SUPFAM" id="SSF49899">
    <property type="entry name" value="Concanavalin A-like lectins/glucanases"/>
    <property type="match status" value="1"/>
</dbReference>
<accession>A0A9X2J3W0</accession>
<evidence type="ECO:0000259" key="2">
    <source>
        <dbReference type="PROSITE" id="PS51762"/>
    </source>
</evidence>
<comment type="similarity">
    <text evidence="1">Belongs to the glycosyl hydrolase 16 family.</text>
</comment>
<dbReference type="PROSITE" id="PS51257">
    <property type="entry name" value="PROKAR_LIPOPROTEIN"/>
    <property type="match status" value="1"/>
</dbReference>
<dbReference type="CDD" id="cd08023">
    <property type="entry name" value="GH16_laminarinase_like"/>
    <property type="match status" value="1"/>
</dbReference>
<dbReference type="Gene3D" id="2.60.120.200">
    <property type="match status" value="1"/>
</dbReference>
<sequence>MRLTLTAVMALALCACTGNETTEEATATDDAARTVLFEDGFDDGALDRDKWNVEGPEFWVNNELQVYVDEPGVISFRETMEGAEGGVLVLKPEFRAGAEDSERRTADFVSGRINSKGNFDFAYGRAEARIKMTDHVGVWPAWWLLGNGQWPDTGEIDILEYVGQTDWIGVAVHGPGYSGEEAPVERFYFPEGEDATGWHVYAVEWTPEDIAFFVDDREFWRVTKAEIEEMGRWSYDNPKYLILNFAVGGVYPWKVNDIVEPYYGLPQETVEAIQRGEPEMAVDWVRVWGQPAE</sequence>
<dbReference type="RefSeq" id="WP_252111949.1">
    <property type="nucleotide sequence ID" value="NZ_JAMSHT010000001.1"/>
</dbReference>
<dbReference type="Pfam" id="PF00722">
    <property type="entry name" value="Glyco_hydro_16"/>
    <property type="match status" value="1"/>
</dbReference>
<dbReference type="EMBL" id="JAMSHT010000001">
    <property type="protein sequence ID" value="MCM8556602.1"/>
    <property type="molecule type" value="Genomic_DNA"/>
</dbReference>
<dbReference type="GO" id="GO:0004553">
    <property type="term" value="F:hydrolase activity, hydrolyzing O-glycosyl compounds"/>
    <property type="evidence" value="ECO:0007669"/>
    <property type="project" value="InterPro"/>
</dbReference>
<dbReference type="PANTHER" id="PTHR10963">
    <property type="entry name" value="GLYCOSYL HYDROLASE-RELATED"/>
    <property type="match status" value="1"/>
</dbReference>
<evidence type="ECO:0000313" key="4">
    <source>
        <dbReference type="Proteomes" id="UP001155128"/>
    </source>
</evidence>
<reference evidence="3" key="1">
    <citation type="submission" date="2022-06" db="EMBL/GenBank/DDBJ databases">
        <title>Sphingomicrobium sedimins sp. nov., a marine bacterium isolated from tidal flat.</title>
        <authorList>
            <person name="Kim C.-H."/>
            <person name="Yoo Y."/>
            <person name="Kim J.-J."/>
        </authorList>
    </citation>
    <scope>NUCLEOTIDE SEQUENCE</scope>
    <source>
        <strain evidence="3">GRR-S6-50</strain>
    </source>
</reference>
<dbReference type="GO" id="GO:0005975">
    <property type="term" value="P:carbohydrate metabolic process"/>
    <property type="evidence" value="ECO:0007669"/>
    <property type="project" value="InterPro"/>
</dbReference>
<dbReference type="InterPro" id="IPR000757">
    <property type="entry name" value="Beta-glucanase-like"/>
</dbReference>
<dbReference type="Proteomes" id="UP001155128">
    <property type="component" value="Unassembled WGS sequence"/>
</dbReference>
<protein>
    <submittedName>
        <fullName evidence="3">Glycoside hydrolase family 16 protein</fullName>
    </submittedName>
</protein>
<proteinExistence type="inferred from homology"/>
<dbReference type="InterPro" id="IPR050546">
    <property type="entry name" value="Glycosyl_Hydrlase_16"/>
</dbReference>
<evidence type="ECO:0000256" key="1">
    <source>
        <dbReference type="ARBA" id="ARBA00006865"/>
    </source>
</evidence>
<gene>
    <name evidence="3" type="ORF">NDO55_02050</name>
</gene>
<keyword evidence="3" id="KW-0378">Hydrolase</keyword>
<name>A0A9X2J3W0_9SPHN</name>
<organism evidence="3 4">
    <name type="scientific">Sphingomicrobium sediminis</name>
    <dbReference type="NCBI Taxonomy" id="2950949"/>
    <lineage>
        <taxon>Bacteria</taxon>
        <taxon>Pseudomonadati</taxon>
        <taxon>Pseudomonadota</taxon>
        <taxon>Alphaproteobacteria</taxon>
        <taxon>Sphingomonadales</taxon>
        <taxon>Sphingomonadaceae</taxon>
        <taxon>Sphingomicrobium</taxon>
    </lineage>
</organism>
<dbReference type="AlphaFoldDB" id="A0A9X2J3W0"/>
<comment type="caution">
    <text evidence="3">The sequence shown here is derived from an EMBL/GenBank/DDBJ whole genome shotgun (WGS) entry which is preliminary data.</text>
</comment>